<dbReference type="PANTHER" id="PTHR23028">
    <property type="entry name" value="ACETYLTRANSFERASE"/>
    <property type="match status" value="1"/>
</dbReference>
<keyword evidence="1" id="KW-0472">Membrane</keyword>
<feature type="transmembrane region" description="Helical" evidence="1">
    <location>
        <begin position="107"/>
        <end position="128"/>
    </location>
</feature>
<reference evidence="3 4" key="1">
    <citation type="submission" date="2020-07" db="EMBL/GenBank/DDBJ databases">
        <title>Draft genome and description of Aeromicrobium phoceense strain Marseille-Q0843 isolated from healthy skin swab.</title>
        <authorList>
            <person name="Boxberger M."/>
            <person name="La Scola B."/>
        </authorList>
    </citation>
    <scope>NUCLEOTIDE SEQUENCE [LARGE SCALE GENOMIC DNA]</scope>
    <source>
        <strain evidence="3 4">Marseille-Q0843</strain>
    </source>
</reference>
<dbReference type="Pfam" id="PF01757">
    <property type="entry name" value="Acyl_transf_3"/>
    <property type="match status" value="1"/>
</dbReference>
<protein>
    <submittedName>
        <fullName evidence="3">Acyltransferase</fullName>
    </submittedName>
</protein>
<feature type="transmembrane region" description="Helical" evidence="1">
    <location>
        <begin position="228"/>
        <end position="249"/>
    </location>
</feature>
<evidence type="ECO:0000259" key="2">
    <source>
        <dbReference type="Pfam" id="PF01757"/>
    </source>
</evidence>
<dbReference type="RefSeq" id="WP_181755521.1">
    <property type="nucleotide sequence ID" value="NZ_JACEOG010000001.1"/>
</dbReference>
<feature type="transmembrane region" description="Helical" evidence="1">
    <location>
        <begin position="304"/>
        <end position="323"/>
    </location>
</feature>
<dbReference type="GO" id="GO:0016020">
    <property type="term" value="C:membrane"/>
    <property type="evidence" value="ECO:0007669"/>
    <property type="project" value="TreeGrafter"/>
</dbReference>
<feature type="transmembrane region" description="Helical" evidence="1">
    <location>
        <begin position="375"/>
        <end position="397"/>
    </location>
</feature>
<sequence>MTHRPAGRSATSTYLIRLAPGGHMGHLRLVDGLRAVAAGLVLVSHVGFWTGASSIDLVGGFVARGDAGVAVFFAISAFLLLRPAIARGLDGTGREARATARYAVRRAARILPAYWLALAGVLAAAVWLTGGAGGPAKVAAHVLVLQGYTGDYYQSFTQSWSLTTEVTFYVLVPVLGGLLTRGLWRRGGSRGVGALVAVTAVVATGGLLAQAVAAAWSRAGSDGGAGVLATSVVGHLAWFGAGAAVALLAEGHHRGVGPLATRPALLAVWRSRPTLVLLAVVVFVVASSPLAGPRDLTLPTAGQAVAKEALYAVFALLLLAACVQDPPPGTPADTVARWGVTRWLGDISYGVFLWHVVVLQVLFEVTGAELFATGFWWTLYAVAGFSVALASLSWWLVERPILAAARRRTAPAPAARA</sequence>
<gene>
    <name evidence="3" type="ORF">H1W00_09730</name>
</gene>
<feature type="transmembrane region" description="Helical" evidence="1">
    <location>
        <begin position="67"/>
        <end position="86"/>
    </location>
</feature>
<accession>A0A838XIF7</accession>
<keyword evidence="3" id="KW-0012">Acyltransferase</keyword>
<dbReference type="GO" id="GO:0016747">
    <property type="term" value="F:acyltransferase activity, transferring groups other than amino-acyl groups"/>
    <property type="evidence" value="ECO:0007669"/>
    <property type="project" value="InterPro"/>
</dbReference>
<dbReference type="InterPro" id="IPR050879">
    <property type="entry name" value="Acyltransferase_3"/>
</dbReference>
<name>A0A838XIF7_9ACTN</name>
<feature type="transmembrane region" description="Helical" evidence="1">
    <location>
        <begin position="33"/>
        <end position="55"/>
    </location>
</feature>
<dbReference type="InterPro" id="IPR002656">
    <property type="entry name" value="Acyl_transf_3_dom"/>
</dbReference>
<feature type="transmembrane region" description="Helical" evidence="1">
    <location>
        <begin position="343"/>
        <end position="363"/>
    </location>
</feature>
<dbReference type="Proteomes" id="UP000550354">
    <property type="component" value="Unassembled WGS sequence"/>
</dbReference>
<evidence type="ECO:0000313" key="3">
    <source>
        <dbReference type="EMBL" id="MBA4608751.1"/>
    </source>
</evidence>
<organism evidence="3 4">
    <name type="scientific">Aeromicrobium phoceense</name>
    <dbReference type="NCBI Taxonomy" id="2754045"/>
    <lineage>
        <taxon>Bacteria</taxon>
        <taxon>Bacillati</taxon>
        <taxon>Actinomycetota</taxon>
        <taxon>Actinomycetes</taxon>
        <taxon>Propionibacteriales</taxon>
        <taxon>Nocardioidaceae</taxon>
        <taxon>Aeromicrobium</taxon>
    </lineage>
</organism>
<feature type="transmembrane region" description="Helical" evidence="1">
    <location>
        <begin position="191"/>
        <end position="216"/>
    </location>
</feature>
<feature type="transmembrane region" description="Helical" evidence="1">
    <location>
        <begin position="275"/>
        <end position="292"/>
    </location>
</feature>
<feature type="domain" description="Acyltransferase 3" evidence="2">
    <location>
        <begin position="30"/>
        <end position="393"/>
    </location>
</feature>
<keyword evidence="1" id="KW-1133">Transmembrane helix</keyword>
<keyword evidence="4" id="KW-1185">Reference proteome</keyword>
<evidence type="ECO:0000256" key="1">
    <source>
        <dbReference type="SAM" id="Phobius"/>
    </source>
</evidence>
<keyword evidence="1" id="KW-0812">Transmembrane</keyword>
<feature type="transmembrane region" description="Helical" evidence="1">
    <location>
        <begin position="166"/>
        <end position="184"/>
    </location>
</feature>
<dbReference type="AlphaFoldDB" id="A0A838XIF7"/>
<dbReference type="PANTHER" id="PTHR23028:SF53">
    <property type="entry name" value="ACYL_TRANSF_3 DOMAIN-CONTAINING PROTEIN"/>
    <property type="match status" value="1"/>
</dbReference>
<dbReference type="EMBL" id="JACEOG010000001">
    <property type="protein sequence ID" value="MBA4608751.1"/>
    <property type="molecule type" value="Genomic_DNA"/>
</dbReference>
<proteinExistence type="predicted"/>
<dbReference type="GO" id="GO:0009103">
    <property type="term" value="P:lipopolysaccharide biosynthetic process"/>
    <property type="evidence" value="ECO:0007669"/>
    <property type="project" value="TreeGrafter"/>
</dbReference>
<comment type="caution">
    <text evidence="3">The sequence shown here is derived from an EMBL/GenBank/DDBJ whole genome shotgun (WGS) entry which is preliminary data.</text>
</comment>
<keyword evidence="3" id="KW-0808">Transferase</keyword>
<evidence type="ECO:0000313" key="4">
    <source>
        <dbReference type="Proteomes" id="UP000550354"/>
    </source>
</evidence>